<dbReference type="SUPFAM" id="SSF56214">
    <property type="entry name" value="4'-phosphopantetheinyl transferase"/>
    <property type="match status" value="1"/>
</dbReference>
<evidence type="ECO:0000256" key="4">
    <source>
        <dbReference type="ARBA" id="ARBA00022832"/>
    </source>
</evidence>
<reference evidence="9" key="1">
    <citation type="submission" date="2020-11" db="EMBL/GenBank/DDBJ databases">
        <authorList>
            <consortium name="DOE Joint Genome Institute"/>
            <person name="Ahrendt S."/>
            <person name="Riley R."/>
            <person name="Andreopoulos W."/>
            <person name="Labutti K."/>
            <person name="Pangilinan J."/>
            <person name="Ruiz-Duenas F.J."/>
            <person name="Barrasa J.M."/>
            <person name="Sanchez-Garcia M."/>
            <person name="Camarero S."/>
            <person name="Miyauchi S."/>
            <person name="Serrano A."/>
            <person name="Linde D."/>
            <person name="Babiker R."/>
            <person name="Drula E."/>
            <person name="Ayuso-Fernandez I."/>
            <person name="Pacheco R."/>
            <person name="Padilla G."/>
            <person name="Ferreira P."/>
            <person name="Barriuso J."/>
            <person name="Kellner H."/>
            <person name="Castanera R."/>
            <person name="Alfaro M."/>
            <person name="Ramirez L."/>
            <person name="Pisabarro A.G."/>
            <person name="Kuo A."/>
            <person name="Tritt A."/>
            <person name="Lipzen A."/>
            <person name="He G."/>
            <person name="Yan M."/>
            <person name="Ng V."/>
            <person name="Cullen D."/>
            <person name="Martin F."/>
            <person name="Rosso M.-N."/>
            <person name="Henrissat B."/>
            <person name="Hibbett D."/>
            <person name="Martinez A.T."/>
            <person name="Grigoriev I.V."/>
        </authorList>
    </citation>
    <scope>NUCLEOTIDE SEQUENCE</scope>
    <source>
        <strain evidence="9">CBS 247.69</strain>
    </source>
</reference>
<accession>A0A9P6CHR7</accession>
<comment type="caution">
    <text evidence="9">The sequence shown here is derived from an EMBL/GenBank/DDBJ whole genome shotgun (WGS) entry which is preliminary data.</text>
</comment>
<evidence type="ECO:0000256" key="2">
    <source>
        <dbReference type="ARBA" id="ARBA00022679"/>
    </source>
</evidence>
<keyword evidence="4" id="KW-0276">Fatty acid metabolism</keyword>
<proteinExistence type="inferred from homology"/>
<gene>
    <name evidence="9" type="ORF">BDZ94DRAFT_1165493</name>
</gene>
<evidence type="ECO:0000259" key="8">
    <source>
        <dbReference type="Pfam" id="PF01648"/>
    </source>
</evidence>
<protein>
    <submittedName>
        <fullName evidence="9">4'-phosphopantetheinyl transferase</fullName>
    </submittedName>
</protein>
<keyword evidence="6" id="KW-0443">Lipid metabolism</keyword>
<keyword evidence="10" id="KW-1185">Reference proteome</keyword>
<name>A0A9P6CHR7_9AGAR</name>
<keyword evidence="2 9" id="KW-0808">Transferase</keyword>
<dbReference type="OrthoDB" id="15433at2759"/>
<sequence>MTILGIGVDVVHIPRFAALLNRRGSRQLATRILSLEEYAQWQSSSHSDPSHHARFFAVRWALKEAAYKAVYPVVRPTWKEFTYRGTGPGRVDPKPSLLYRPRIHADLSKVGLMHISVSHDGEYVFASVLVEGP</sequence>
<feature type="domain" description="4'-phosphopantetheinyl transferase" evidence="8">
    <location>
        <begin position="5"/>
        <end position="81"/>
    </location>
</feature>
<dbReference type="Gene3D" id="3.90.470.20">
    <property type="entry name" value="4'-phosphopantetheinyl transferase domain"/>
    <property type="match status" value="1"/>
</dbReference>
<dbReference type="Proteomes" id="UP000807353">
    <property type="component" value="Unassembled WGS sequence"/>
</dbReference>
<evidence type="ECO:0000256" key="5">
    <source>
        <dbReference type="ARBA" id="ARBA00022842"/>
    </source>
</evidence>
<keyword evidence="7" id="KW-0275">Fatty acid biosynthesis</keyword>
<dbReference type="InterPro" id="IPR002582">
    <property type="entry name" value="ACPS"/>
</dbReference>
<keyword evidence="5" id="KW-0460">Magnesium</keyword>
<evidence type="ECO:0000256" key="7">
    <source>
        <dbReference type="ARBA" id="ARBA00023160"/>
    </source>
</evidence>
<dbReference type="InterPro" id="IPR008278">
    <property type="entry name" value="4-PPantetheinyl_Trfase_dom"/>
</dbReference>
<dbReference type="HAMAP" id="MF_00101">
    <property type="entry name" value="AcpS"/>
    <property type="match status" value="1"/>
</dbReference>
<dbReference type="GO" id="GO:0006633">
    <property type="term" value="P:fatty acid biosynthetic process"/>
    <property type="evidence" value="ECO:0007669"/>
    <property type="project" value="UniProtKB-KW"/>
</dbReference>
<evidence type="ECO:0000256" key="3">
    <source>
        <dbReference type="ARBA" id="ARBA00022723"/>
    </source>
</evidence>
<evidence type="ECO:0000256" key="6">
    <source>
        <dbReference type="ARBA" id="ARBA00023098"/>
    </source>
</evidence>
<dbReference type="InterPro" id="IPR004568">
    <property type="entry name" value="Ppantetheine-prot_Trfase_dom"/>
</dbReference>
<dbReference type="GO" id="GO:0008897">
    <property type="term" value="F:holo-[acyl-carrier-protein] synthase activity"/>
    <property type="evidence" value="ECO:0007669"/>
    <property type="project" value="InterPro"/>
</dbReference>
<dbReference type="InterPro" id="IPR037143">
    <property type="entry name" value="4-PPantetheinyl_Trfase_dom_sf"/>
</dbReference>
<organism evidence="9 10">
    <name type="scientific">Collybia nuda</name>
    <dbReference type="NCBI Taxonomy" id="64659"/>
    <lineage>
        <taxon>Eukaryota</taxon>
        <taxon>Fungi</taxon>
        <taxon>Dikarya</taxon>
        <taxon>Basidiomycota</taxon>
        <taxon>Agaricomycotina</taxon>
        <taxon>Agaricomycetes</taxon>
        <taxon>Agaricomycetidae</taxon>
        <taxon>Agaricales</taxon>
        <taxon>Tricholomatineae</taxon>
        <taxon>Clitocybaceae</taxon>
        <taxon>Collybia</taxon>
    </lineage>
</organism>
<evidence type="ECO:0000256" key="1">
    <source>
        <dbReference type="ARBA" id="ARBA00022516"/>
    </source>
</evidence>
<dbReference type="Pfam" id="PF01648">
    <property type="entry name" value="ACPS"/>
    <property type="match status" value="1"/>
</dbReference>
<dbReference type="EMBL" id="MU150270">
    <property type="protein sequence ID" value="KAF9462580.1"/>
    <property type="molecule type" value="Genomic_DNA"/>
</dbReference>
<evidence type="ECO:0000313" key="9">
    <source>
        <dbReference type="EMBL" id="KAF9462580.1"/>
    </source>
</evidence>
<evidence type="ECO:0000313" key="10">
    <source>
        <dbReference type="Proteomes" id="UP000807353"/>
    </source>
</evidence>
<keyword evidence="3" id="KW-0479">Metal-binding</keyword>
<dbReference type="NCBIfam" id="TIGR00556">
    <property type="entry name" value="pantethn_trn"/>
    <property type="match status" value="1"/>
</dbReference>
<dbReference type="AlphaFoldDB" id="A0A9P6CHR7"/>
<dbReference type="GO" id="GO:0000287">
    <property type="term" value="F:magnesium ion binding"/>
    <property type="evidence" value="ECO:0007669"/>
    <property type="project" value="InterPro"/>
</dbReference>
<keyword evidence="1" id="KW-0444">Lipid biosynthesis</keyword>